<protein>
    <recommendedName>
        <fullName evidence="4">Hydrogenase maturation nickel metallochaperone HypA</fullName>
    </recommendedName>
</protein>
<organism evidence="2 3">
    <name type="scientific">Euhalothece natronophila Z-M001</name>
    <dbReference type="NCBI Taxonomy" id="522448"/>
    <lineage>
        <taxon>Bacteria</taxon>
        <taxon>Bacillati</taxon>
        <taxon>Cyanobacteriota</taxon>
        <taxon>Cyanophyceae</taxon>
        <taxon>Oscillatoriophycideae</taxon>
        <taxon>Chroococcales</taxon>
        <taxon>Halothecacae</taxon>
        <taxon>Halothece cluster</taxon>
        <taxon>Euhalothece</taxon>
    </lineage>
</organism>
<name>A0A5B8NQS8_9CHRO</name>
<dbReference type="OrthoDB" id="488979at2"/>
<dbReference type="AlphaFoldDB" id="A0A5B8NQS8"/>
<evidence type="ECO:0000313" key="1">
    <source>
        <dbReference type="EMBL" id="QDZ38471.1"/>
    </source>
</evidence>
<gene>
    <name evidence="1" type="ORF">FRE64_00030</name>
    <name evidence="2" type="ORF">FRE64_16410</name>
</gene>
<dbReference type="KEGG" id="enn:FRE64_16410"/>
<evidence type="ECO:0008006" key="4">
    <source>
        <dbReference type="Google" id="ProtNLM"/>
    </source>
</evidence>
<dbReference type="Proteomes" id="UP000318453">
    <property type="component" value="Chromosome"/>
</dbReference>
<dbReference type="EMBL" id="CP042326">
    <property type="protein sequence ID" value="QDZ38471.1"/>
    <property type="molecule type" value="Genomic_DNA"/>
</dbReference>
<proteinExistence type="predicted"/>
<reference evidence="2" key="1">
    <citation type="submission" date="2019-08" db="EMBL/GenBank/DDBJ databases">
        <title>Carotenoids and Carotenoid Binding Proteins in the Halophilic Cyanobacterium Euhalothece sp. ZM00.</title>
        <authorList>
            <person name="Cho S.M."/>
            <person name="Song J.Y."/>
            <person name="Park Y.-I."/>
        </authorList>
    </citation>
    <scope>NUCLEOTIDE SEQUENCE [LARGE SCALE GENOMIC DNA]</scope>
    <source>
        <strain evidence="2">Z-M001</strain>
    </source>
</reference>
<accession>A0A5B8NQS8</accession>
<sequence length="62" mass="7332">MTNNNSLIQQWQSKIRIADSNNILIHCKNCDEEWVNSEPEVTCYQCGSKNLEQIRCWQFPDD</sequence>
<dbReference type="KEGG" id="enn:FRE64_00030"/>
<dbReference type="RefSeq" id="WP_146294082.1">
    <property type="nucleotide sequence ID" value="NZ_CP042326.1"/>
</dbReference>
<evidence type="ECO:0000313" key="2">
    <source>
        <dbReference type="EMBL" id="QDZ41386.1"/>
    </source>
</evidence>
<dbReference type="EMBL" id="CP042326">
    <property type="protein sequence ID" value="QDZ41386.1"/>
    <property type="molecule type" value="Genomic_DNA"/>
</dbReference>
<keyword evidence="3" id="KW-1185">Reference proteome</keyword>
<evidence type="ECO:0000313" key="3">
    <source>
        <dbReference type="Proteomes" id="UP000318453"/>
    </source>
</evidence>